<evidence type="ECO:0000313" key="3">
    <source>
        <dbReference type="Proteomes" id="UP000461730"/>
    </source>
</evidence>
<gene>
    <name evidence="2" type="ORF">GO493_15635</name>
</gene>
<reference evidence="2 3" key="1">
    <citation type="submission" date="2019-12" db="EMBL/GenBank/DDBJ databases">
        <title>Chitinophaga sp. strain ysch24 (GDMCC 1.1355), whole genome shotgun sequence.</title>
        <authorList>
            <person name="Zhang X."/>
        </authorList>
    </citation>
    <scope>NUCLEOTIDE SEQUENCE [LARGE SCALE GENOMIC DNA]</scope>
    <source>
        <strain evidence="3">ysch24</strain>
    </source>
</reference>
<dbReference type="RefSeq" id="WP_157307143.1">
    <property type="nucleotide sequence ID" value="NZ_WRXN01000006.1"/>
</dbReference>
<evidence type="ECO:0000313" key="2">
    <source>
        <dbReference type="EMBL" id="MVT09701.1"/>
    </source>
</evidence>
<dbReference type="InterPro" id="IPR050452">
    <property type="entry name" value="Metacaspase"/>
</dbReference>
<feature type="domain" description="Peptidase C14 caspase" evidence="1">
    <location>
        <begin position="20"/>
        <end position="249"/>
    </location>
</feature>
<keyword evidence="3" id="KW-1185">Reference proteome</keyword>
<dbReference type="GO" id="GO:0005737">
    <property type="term" value="C:cytoplasm"/>
    <property type="evidence" value="ECO:0007669"/>
    <property type="project" value="TreeGrafter"/>
</dbReference>
<dbReference type="Proteomes" id="UP000461730">
    <property type="component" value="Unassembled WGS sequence"/>
</dbReference>
<dbReference type="AlphaFoldDB" id="A0A7K1U5Q7"/>
<dbReference type="GO" id="GO:0006508">
    <property type="term" value="P:proteolysis"/>
    <property type="evidence" value="ECO:0007669"/>
    <property type="project" value="InterPro"/>
</dbReference>
<accession>A0A7K1U5Q7</accession>
<dbReference type="Pfam" id="PF00656">
    <property type="entry name" value="Peptidase_C14"/>
    <property type="match status" value="1"/>
</dbReference>
<evidence type="ECO:0000259" key="1">
    <source>
        <dbReference type="Pfam" id="PF00656"/>
    </source>
</evidence>
<dbReference type="PANTHER" id="PTHR48104:SF30">
    <property type="entry name" value="METACASPASE-1"/>
    <property type="match status" value="1"/>
</dbReference>
<dbReference type="PANTHER" id="PTHR48104">
    <property type="entry name" value="METACASPASE-4"/>
    <property type="match status" value="1"/>
</dbReference>
<proteinExistence type="predicted"/>
<organism evidence="2 3">
    <name type="scientific">Chitinophaga tropicalis</name>
    <dbReference type="NCBI Taxonomy" id="2683588"/>
    <lineage>
        <taxon>Bacteria</taxon>
        <taxon>Pseudomonadati</taxon>
        <taxon>Bacteroidota</taxon>
        <taxon>Chitinophagia</taxon>
        <taxon>Chitinophagales</taxon>
        <taxon>Chitinophagaceae</taxon>
        <taxon>Chitinophaga</taxon>
    </lineage>
</organism>
<dbReference type="Gene3D" id="3.40.50.1460">
    <property type="match status" value="1"/>
</dbReference>
<dbReference type="EMBL" id="WRXN01000006">
    <property type="protein sequence ID" value="MVT09701.1"/>
    <property type="molecule type" value="Genomic_DNA"/>
</dbReference>
<dbReference type="GO" id="GO:0004197">
    <property type="term" value="F:cysteine-type endopeptidase activity"/>
    <property type="evidence" value="ECO:0007669"/>
    <property type="project" value="InterPro"/>
</dbReference>
<dbReference type="InterPro" id="IPR011600">
    <property type="entry name" value="Pept_C14_caspase"/>
</dbReference>
<protein>
    <submittedName>
        <fullName evidence="2">Caspase family protein</fullName>
    </submittedName>
</protein>
<comment type="caution">
    <text evidence="2">The sequence shown here is derived from an EMBL/GenBank/DDBJ whole genome shotgun (WGS) entry which is preliminary data.</text>
</comment>
<name>A0A7K1U5Q7_9BACT</name>
<sequence length="271" mass="29870">MKPQPQGYSLHIGVNAVDPNSYEGWDGRLDACENDAAVYRSIAEKAGYSSINTLLTEKATTANVLSHLKKAAGKLKSGDILLLTYSGHGGALVDSNNDEPDKQDETWCLYDRQLIDDELHDAFSKFKAGVRILVFSDSCHSGTVSRAPLEADTTSGRKSRLAPIRSLITTYNKHRAMYDSIQSQISTSPADIKAYVVQFGACQDNEEAMEADGNGLFTAKVKKVMKRPAPNYTSFLGAIRKDFDSGQHPHLHHYGNQTYNFLAQAPFVIHR</sequence>